<dbReference type="EMBL" id="JBEPTQ010000002">
    <property type="protein sequence ID" value="MET4721843.1"/>
    <property type="molecule type" value="Genomic_DNA"/>
</dbReference>
<organism evidence="1 2">
    <name type="scientific">Bradyrhizobium japonicum</name>
    <dbReference type="NCBI Taxonomy" id="375"/>
    <lineage>
        <taxon>Bacteria</taxon>
        <taxon>Pseudomonadati</taxon>
        <taxon>Pseudomonadota</taxon>
        <taxon>Alphaproteobacteria</taxon>
        <taxon>Hyphomicrobiales</taxon>
        <taxon>Nitrobacteraceae</taxon>
        <taxon>Bradyrhizobium</taxon>
    </lineage>
</organism>
<evidence type="ECO:0000313" key="1">
    <source>
        <dbReference type="EMBL" id="MET4721843.1"/>
    </source>
</evidence>
<reference evidence="1 2" key="1">
    <citation type="submission" date="2024-06" db="EMBL/GenBank/DDBJ databases">
        <title>Genomic Encyclopedia of Type Strains, Phase V (KMG-V): Genome sequencing to study the core and pangenomes of soil and plant-associated prokaryotes.</title>
        <authorList>
            <person name="Whitman W."/>
        </authorList>
    </citation>
    <scope>NUCLEOTIDE SEQUENCE [LARGE SCALE GENOMIC DNA]</scope>
    <source>
        <strain evidence="1 2">USDA 160</strain>
    </source>
</reference>
<evidence type="ECO:0000313" key="2">
    <source>
        <dbReference type="Proteomes" id="UP001549291"/>
    </source>
</evidence>
<keyword evidence="2" id="KW-1185">Reference proteome</keyword>
<proteinExistence type="predicted"/>
<sequence>MAASDYVPIFFKNRLHLAGRPQMSTRPRLASMQFASQQVSTWRHQFHLRLAPNSLPLPFSLNMNGALIRWRARR</sequence>
<gene>
    <name evidence="1" type="ORF">ABIF63_005949</name>
</gene>
<protein>
    <submittedName>
        <fullName evidence="1">Uncharacterized protein</fullName>
    </submittedName>
</protein>
<name>A0ABV2RY39_BRAJP</name>
<comment type="caution">
    <text evidence="1">The sequence shown here is derived from an EMBL/GenBank/DDBJ whole genome shotgun (WGS) entry which is preliminary data.</text>
</comment>
<dbReference type="Proteomes" id="UP001549291">
    <property type="component" value="Unassembled WGS sequence"/>
</dbReference>
<accession>A0ABV2RY39</accession>